<dbReference type="InterPro" id="IPR011009">
    <property type="entry name" value="Kinase-like_dom_sf"/>
</dbReference>
<evidence type="ECO:0000256" key="4">
    <source>
        <dbReference type="ARBA" id="ARBA00022553"/>
    </source>
</evidence>
<comment type="subcellular location">
    <subcellularLocation>
        <location evidence="1">Cell membrane</location>
        <topology evidence="1">Single-pass type I membrane protein</topology>
    </subcellularLocation>
</comment>
<evidence type="ECO:0000256" key="7">
    <source>
        <dbReference type="ARBA" id="ARBA00022729"/>
    </source>
</evidence>
<comment type="catalytic activity">
    <reaction evidence="18 19">
        <text>L-seryl-[protein] + ATP = O-phospho-L-seryl-[protein] + ADP + H(+)</text>
        <dbReference type="Rhea" id="RHEA:17989"/>
        <dbReference type="Rhea" id="RHEA-COMP:9863"/>
        <dbReference type="Rhea" id="RHEA-COMP:11604"/>
        <dbReference type="ChEBI" id="CHEBI:15378"/>
        <dbReference type="ChEBI" id="CHEBI:29999"/>
        <dbReference type="ChEBI" id="CHEBI:30616"/>
        <dbReference type="ChEBI" id="CHEBI:83421"/>
        <dbReference type="ChEBI" id="CHEBI:456216"/>
        <dbReference type="EC" id="2.7.11.1"/>
    </reaction>
</comment>
<keyword evidence="8" id="KW-0430">Lectin</keyword>
<evidence type="ECO:0000256" key="3">
    <source>
        <dbReference type="ARBA" id="ARBA00022527"/>
    </source>
</evidence>
<feature type="domain" description="Protein kinase" evidence="22">
    <location>
        <begin position="495"/>
        <end position="780"/>
    </location>
</feature>
<dbReference type="PROSITE" id="PS50948">
    <property type="entry name" value="PAN"/>
    <property type="match status" value="1"/>
</dbReference>
<dbReference type="InterPro" id="IPR001480">
    <property type="entry name" value="Bulb-type_lectin_dom"/>
</dbReference>
<evidence type="ECO:0000256" key="2">
    <source>
        <dbReference type="ARBA" id="ARBA00022475"/>
    </source>
</evidence>
<dbReference type="PIRSF" id="PIRSF000641">
    <property type="entry name" value="SRK"/>
    <property type="match status" value="1"/>
</dbReference>
<dbReference type="SMART" id="SM00220">
    <property type="entry name" value="S_TKc"/>
    <property type="match status" value="1"/>
</dbReference>
<dbReference type="Gene3D" id="1.10.510.10">
    <property type="entry name" value="Transferase(Phosphotransferase) domain 1"/>
    <property type="match status" value="1"/>
</dbReference>
<dbReference type="Pfam" id="PF07714">
    <property type="entry name" value="PK_Tyr_Ser-Thr"/>
    <property type="match status" value="1"/>
</dbReference>
<keyword evidence="15" id="KW-0675">Receptor</keyword>
<dbReference type="Pfam" id="PF08276">
    <property type="entry name" value="PAN_2"/>
    <property type="match status" value="1"/>
</dbReference>
<evidence type="ECO:0000256" key="20">
    <source>
        <dbReference type="SAM" id="Phobius"/>
    </source>
</evidence>
<dbReference type="PROSITE" id="PS50011">
    <property type="entry name" value="PROTEIN_KINASE_DOM"/>
    <property type="match status" value="1"/>
</dbReference>
<reference evidence="26" key="1">
    <citation type="journal article" date="2016" name="G3 (Bethesda)">
        <title>First Draft Assembly and Annotation of the Genome of a California Endemic Oak Quercus lobata Nee (Fagaceae).</title>
        <authorList>
            <person name="Sork V.L."/>
            <person name="Fitz-Gibbon S.T."/>
            <person name="Puiu D."/>
            <person name="Crepeau M."/>
            <person name="Gugger P.F."/>
            <person name="Sherman R."/>
            <person name="Stevens K."/>
            <person name="Langley C.H."/>
            <person name="Pellegrini M."/>
            <person name="Salzberg S.L."/>
        </authorList>
    </citation>
    <scope>NUCLEOTIDE SEQUENCE [LARGE SCALE GENOMIC DNA]</scope>
    <source>
        <strain evidence="26">cv. SW786</strain>
    </source>
</reference>
<dbReference type="InParanoid" id="A0A7N2R024"/>
<evidence type="ECO:0000256" key="11">
    <source>
        <dbReference type="ARBA" id="ARBA00022840"/>
    </source>
</evidence>
<organism evidence="25 26">
    <name type="scientific">Quercus lobata</name>
    <name type="common">Valley oak</name>
    <dbReference type="NCBI Taxonomy" id="97700"/>
    <lineage>
        <taxon>Eukaryota</taxon>
        <taxon>Viridiplantae</taxon>
        <taxon>Streptophyta</taxon>
        <taxon>Embryophyta</taxon>
        <taxon>Tracheophyta</taxon>
        <taxon>Spermatophyta</taxon>
        <taxon>Magnoliopsida</taxon>
        <taxon>eudicotyledons</taxon>
        <taxon>Gunneridae</taxon>
        <taxon>Pentapetalae</taxon>
        <taxon>rosids</taxon>
        <taxon>fabids</taxon>
        <taxon>Fagales</taxon>
        <taxon>Fagaceae</taxon>
        <taxon>Quercus</taxon>
    </lineage>
</organism>
<evidence type="ECO:0000256" key="8">
    <source>
        <dbReference type="ARBA" id="ARBA00022734"/>
    </source>
</evidence>
<keyword evidence="16" id="KW-0325">Glycoprotein</keyword>
<dbReference type="InterPro" id="IPR024171">
    <property type="entry name" value="SRK-like_kinase"/>
</dbReference>
<evidence type="ECO:0000256" key="12">
    <source>
        <dbReference type="ARBA" id="ARBA00022989"/>
    </source>
</evidence>
<dbReference type="EnsemblPlants" id="QL02p087636:mrna">
    <property type="protein sequence ID" value="QL02p087636:mrna"/>
    <property type="gene ID" value="QL02p087636"/>
</dbReference>
<comment type="similarity">
    <text evidence="19">Belongs to the protein kinase superfamily. Ser/Thr protein kinase family.</text>
</comment>
<feature type="signal peptide" evidence="21">
    <location>
        <begin position="1"/>
        <end position="25"/>
    </location>
</feature>
<evidence type="ECO:0000313" key="26">
    <source>
        <dbReference type="Proteomes" id="UP000594261"/>
    </source>
</evidence>
<dbReference type="Gene3D" id="3.30.200.20">
    <property type="entry name" value="Phosphorylase Kinase, domain 1"/>
    <property type="match status" value="1"/>
</dbReference>
<dbReference type="PROSITE" id="PS00108">
    <property type="entry name" value="PROTEIN_KINASE_ST"/>
    <property type="match status" value="1"/>
</dbReference>
<evidence type="ECO:0000256" key="6">
    <source>
        <dbReference type="ARBA" id="ARBA00022692"/>
    </source>
</evidence>
<dbReference type="PANTHER" id="PTHR27002">
    <property type="entry name" value="RECEPTOR-LIKE SERINE/THREONINE-PROTEIN KINASE SD1-8"/>
    <property type="match status" value="1"/>
</dbReference>
<keyword evidence="5 19" id="KW-0808">Transferase</keyword>
<evidence type="ECO:0000256" key="1">
    <source>
        <dbReference type="ARBA" id="ARBA00004251"/>
    </source>
</evidence>
<feature type="domain" description="Apple" evidence="24">
    <location>
        <begin position="304"/>
        <end position="383"/>
    </location>
</feature>
<evidence type="ECO:0000256" key="13">
    <source>
        <dbReference type="ARBA" id="ARBA00023136"/>
    </source>
</evidence>
<reference evidence="25" key="2">
    <citation type="submission" date="2021-01" db="UniProtKB">
        <authorList>
            <consortium name="EnsemblPlants"/>
        </authorList>
    </citation>
    <scope>IDENTIFICATION</scope>
</reference>
<keyword evidence="6 20" id="KW-0812">Transmembrane</keyword>
<dbReference type="SUPFAM" id="SSF56112">
    <property type="entry name" value="Protein kinase-like (PK-like)"/>
    <property type="match status" value="1"/>
</dbReference>
<keyword evidence="7 21" id="KW-0732">Signal</keyword>
<evidence type="ECO:0000256" key="10">
    <source>
        <dbReference type="ARBA" id="ARBA00022777"/>
    </source>
</evidence>
<evidence type="ECO:0000256" key="15">
    <source>
        <dbReference type="ARBA" id="ARBA00023170"/>
    </source>
</evidence>
<evidence type="ECO:0000256" key="14">
    <source>
        <dbReference type="ARBA" id="ARBA00023157"/>
    </source>
</evidence>
<evidence type="ECO:0000256" key="5">
    <source>
        <dbReference type="ARBA" id="ARBA00022679"/>
    </source>
</evidence>
<evidence type="ECO:0000259" key="24">
    <source>
        <dbReference type="PROSITE" id="PS50948"/>
    </source>
</evidence>
<evidence type="ECO:0000256" key="9">
    <source>
        <dbReference type="ARBA" id="ARBA00022741"/>
    </source>
</evidence>
<evidence type="ECO:0000256" key="17">
    <source>
        <dbReference type="ARBA" id="ARBA00047899"/>
    </source>
</evidence>
<comment type="catalytic activity">
    <reaction evidence="17 19">
        <text>L-threonyl-[protein] + ATP = O-phospho-L-threonyl-[protein] + ADP + H(+)</text>
        <dbReference type="Rhea" id="RHEA:46608"/>
        <dbReference type="Rhea" id="RHEA-COMP:11060"/>
        <dbReference type="Rhea" id="RHEA-COMP:11605"/>
        <dbReference type="ChEBI" id="CHEBI:15378"/>
        <dbReference type="ChEBI" id="CHEBI:30013"/>
        <dbReference type="ChEBI" id="CHEBI:30616"/>
        <dbReference type="ChEBI" id="CHEBI:61977"/>
        <dbReference type="ChEBI" id="CHEBI:456216"/>
        <dbReference type="EC" id="2.7.11.1"/>
    </reaction>
</comment>
<dbReference type="OMA" id="SICENTT"/>
<dbReference type="FunFam" id="3.30.200.20:FF:000195">
    <property type="entry name" value="G-type lectin S-receptor-like serine/threonine-protein kinase"/>
    <property type="match status" value="1"/>
</dbReference>
<dbReference type="SUPFAM" id="SSF51110">
    <property type="entry name" value="alpha-D-mannose-specific plant lectins"/>
    <property type="match status" value="1"/>
</dbReference>
<keyword evidence="4" id="KW-0597">Phosphoprotein</keyword>
<feature type="domain" description="Bulb-type lectin" evidence="23">
    <location>
        <begin position="26"/>
        <end position="150"/>
    </location>
</feature>
<keyword evidence="3 19" id="KW-0723">Serine/threonine-protein kinase</keyword>
<dbReference type="PANTHER" id="PTHR27002:SF944">
    <property type="entry name" value="G-TYPE LECTIN S-RECEPTOR-LIKE SERINE_THREONINE-PROTEIN KINASE CES101"/>
    <property type="match status" value="1"/>
</dbReference>
<keyword evidence="14" id="KW-1015">Disulfide bond</keyword>
<dbReference type="SMART" id="SM00108">
    <property type="entry name" value="B_lectin"/>
    <property type="match status" value="1"/>
</dbReference>
<sequence>MAKSATSLLIISVFHCCFLLSLSQAKDALKPGEDLREAKTLVSSNGVFELGFFSISSSSSSNHYLGIWFKNDPNKKPVWVANRENPILDSSGVLSIRYDGNLVIVDRRQIPIIVNSGMLATTTNTSSTLLDSGNLRLEDGDNIVWQSFDYPSDTLLPGMRLGWFNLGTQHLREQFLVSWQSLSVPATGSFALGLDSNNRTQLKVWHRNGVSRQIAFWDGQRLKFMIESSSEDYNFSFVSKPDEVYITFNTRENYTSSWFVMSSTGQIQEYKMLGQKISMVNRSICENTTVSDATDCYIVRPSLCQDGDKFSEIKGSMPNSIVISDSAHLGPSDCEILCRGNCSCTAFASFRGDGTGCEFYYGDKRALLGIIGVGKSIIYVRGDILPKPGDTVTALESGEQNSRRLRLLVIIPVVSLLVPIIVALICYIQWRKQGCRGGKGNEDSMRRSLERFLFQIGSNVAEFDEDKPEDRYNRKKDHELPLLSFSCMATATNNFSDENKLGEGGFGPVYKGVLLGHEIAVKRLSKKSGQGLEEFKNEVQLISKLQHRNLVRLLGCCIEKEEKILIYEYMANNSLDSFLFDPTKKMLLDWKNRVFIIEGIAQGLLYLHKYSRFRIIHRDLKTSNILLDAHMNPKISDFGMARIFGEDEVRAKTNRVVGTYGYMSPEYVVHGHFSTKSDVFSFGVIILEIISGRKNVTFCHSDRSLNLLGYAWDLWKEGKGSELMDPTLSNSCSISQFMLCIQIGLLCVQAHPGDRPTMSDMISMLSNNITNLPAPKEPAFSTHTSYSNLPSPQYTLNDATFSGIEAR</sequence>
<dbReference type="GO" id="GO:0030246">
    <property type="term" value="F:carbohydrate binding"/>
    <property type="evidence" value="ECO:0007669"/>
    <property type="project" value="UniProtKB-KW"/>
</dbReference>
<protein>
    <recommendedName>
        <fullName evidence="19">Receptor-like serine/threonine-protein kinase</fullName>
        <ecNumber evidence="19">2.7.11.1</ecNumber>
    </recommendedName>
</protein>
<keyword evidence="10 19" id="KW-0418">Kinase</keyword>
<dbReference type="CDD" id="cd14066">
    <property type="entry name" value="STKc_IRAK"/>
    <property type="match status" value="1"/>
</dbReference>
<feature type="chain" id="PRO_5029888063" description="Receptor-like serine/threonine-protein kinase" evidence="21">
    <location>
        <begin position="26"/>
        <end position="807"/>
    </location>
</feature>
<keyword evidence="12 20" id="KW-1133">Transmembrane helix</keyword>
<proteinExistence type="inferred from homology"/>
<dbReference type="Proteomes" id="UP000594261">
    <property type="component" value="Chromosome 2"/>
</dbReference>
<feature type="transmembrane region" description="Helical" evidence="20">
    <location>
        <begin position="407"/>
        <end position="430"/>
    </location>
</feature>
<keyword evidence="2" id="KW-1003">Cell membrane</keyword>
<dbReference type="InterPro" id="IPR001245">
    <property type="entry name" value="Ser-Thr/Tyr_kinase_cat_dom"/>
</dbReference>
<evidence type="ECO:0000256" key="21">
    <source>
        <dbReference type="SAM" id="SignalP"/>
    </source>
</evidence>
<evidence type="ECO:0000256" key="16">
    <source>
        <dbReference type="ARBA" id="ARBA00023180"/>
    </source>
</evidence>
<keyword evidence="9 19" id="KW-0547">Nucleotide-binding</keyword>
<name>A0A7N2R024_QUELO</name>
<evidence type="ECO:0000259" key="22">
    <source>
        <dbReference type="PROSITE" id="PS50011"/>
    </source>
</evidence>
<dbReference type="GO" id="GO:0004674">
    <property type="term" value="F:protein serine/threonine kinase activity"/>
    <property type="evidence" value="ECO:0007669"/>
    <property type="project" value="UniProtKB-KW"/>
</dbReference>
<evidence type="ECO:0000313" key="25">
    <source>
        <dbReference type="EnsemblPlants" id="QL02p087636:mrna"/>
    </source>
</evidence>
<dbReference type="InterPro" id="IPR036426">
    <property type="entry name" value="Bulb-type_lectin_dom_sf"/>
</dbReference>
<dbReference type="Gramene" id="QL02p087636:mrna">
    <property type="protein sequence ID" value="QL02p087636:mrna"/>
    <property type="gene ID" value="QL02p087636"/>
</dbReference>
<dbReference type="PROSITE" id="PS50927">
    <property type="entry name" value="BULB_LECTIN"/>
    <property type="match status" value="1"/>
</dbReference>
<evidence type="ECO:0000256" key="19">
    <source>
        <dbReference type="PIRNR" id="PIRNR000641"/>
    </source>
</evidence>
<dbReference type="GO" id="GO:0005524">
    <property type="term" value="F:ATP binding"/>
    <property type="evidence" value="ECO:0007669"/>
    <property type="project" value="UniProtKB-KW"/>
</dbReference>
<dbReference type="EC" id="2.7.11.1" evidence="19"/>
<dbReference type="Gene3D" id="2.90.10.10">
    <property type="entry name" value="Bulb-type lectin domain"/>
    <property type="match status" value="1"/>
</dbReference>
<dbReference type="InterPro" id="IPR000719">
    <property type="entry name" value="Prot_kinase_dom"/>
</dbReference>
<dbReference type="SMART" id="SM00473">
    <property type="entry name" value="PAN_AP"/>
    <property type="match status" value="1"/>
</dbReference>
<dbReference type="FunFam" id="1.10.510.10:FF:000060">
    <property type="entry name" value="G-type lectin S-receptor-like serine/threonine-protein kinase"/>
    <property type="match status" value="1"/>
</dbReference>
<dbReference type="InterPro" id="IPR003609">
    <property type="entry name" value="Pan_app"/>
</dbReference>
<dbReference type="FunFam" id="2.90.10.10:FF:000009">
    <property type="entry name" value="Receptor-like serine/threonine-protein kinase SD1-8"/>
    <property type="match status" value="1"/>
</dbReference>
<dbReference type="AlphaFoldDB" id="A0A7N2R024"/>
<dbReference type="Pfam" id="PF01453">
    <property type="entry name" value="B_lectin"/>
    <property type="match status" value="1"/>
</dbReference>
<keyword evidence="13 20" id="KW-0472">Membrane</keyword>
<evidence type="ECO:0000259" key="23">
    <source>
        <dbReference type="PROSITE" id="PS50927"/>
    </source>
</evidence>
<accession>A0A7N2R024</accession>
<evidence type="ECO:0000256" key="18">
    <source>
        <dbReference type="ARBA" id="ARBA00048679"/>
    </source>
</evidence>
<keyword evidence="26" id="KW-1185">Reference proteome</keyword>
<dbReference type="GO" id="GO:0005886">
    <property type="term" value="C:plasma membrane"/>
    <property type="evidence" value="ECO:0007669"/>
    <property type="project" value="UniProtKB-SubCell"/>
</dbReference>
<dbReference type="CDD" id="cd00028">
    <property type="entry name" value="B_lectin"/>
    <property type="match status" value="1"/>
</dbReference>
<keyword evidence="11 19" id="KW-0067">ATP-binding</keyword>
<dbReference type="InterPro" id="IPR008271">
    <property type="entry name" value="Ser/Thr_kinase_AS"/>
</dbReference>